<sequence length="52" mass="5646">MNLPSHSLALALARLHAADQLMDNLPLSGTKNSEDRLNALHQSCDTQFATLT</sequence>
<reference evidence="1 2" key="1">
    <citation type="submission" date="2023-08" db="EMBL/GenBank/DDBJ databases">
        <authorList>
            <person name="Palmer J.M."/>
        </authorList>
    </citation>
    <scope>NUCLEOTIDE SEQUENCE [LARGE SCALE GENOMIC DNA]</scope>
    <source>
        <strain evidence="1 2">TWF481</strain>
    </source>
</reference>
<dbReference type="Proteomes" id="UP001370758">
    <property type="component" value="Unassembled WGS sequence"/>
</dbReference>
<evidence type="ECO:0000313" key="1">
    <source>
        <dbReference type="EMBL" id="KAK6499937.1"/>
    </source>
</evidence>
<name>A0AAV9W0K0_9PEZI</name>
<protein>
    <submittedName>
        <fullName evidence="1">Uncharacterized protein</fullName>
    </submittedName>
</protein>
<accession>A0AAV9W0K0</accession>
<comment type="caution">
    <text evidence="1">The sequence shown here is derived from an EMBL/GenBank/DDBJ whole genome shotgun (WGS) entry which is preliminary data.</text>
</comment>
<evidence type="ECO:0000313" key="2">
    <source>
        <dbReference type="Proteomes" id="UP001370758"/>
    </source>
</evidence>
<dbReference type="EMBL" id="JAVHJL010000007">
    <property type="protein sequence ID" value="KAK6499937.1"/>
    <property type="molecule type" value="Genomic_DNA"/>
</dbReference>
<dbReference type="AlphaFoldDB" id="A0AAV9W0K0"/>
<gene>
    <name evidence="1" type="ORF">TWF481_010293</name>
</gene>
<organism evidence="1 2">
    <name type="scientific">Arthrobotrys musiformis</name>
    <dbReference type="NCBI Taxonomy" id="47236"/>
    <lineage>
        <taxon>Eukaryota</taxon>
        <taxon>Fungi</taxon>
        <taxon>Dikarya</taxon>
        <taxon>Ascomycota</taxon>
        <taxon>Pezizomycotina</taxon>
        <taxon>Orbiliomycetes</taxon>
        <taxon>Orbiliales</taxon>
        <taxon>Orbiliaceae</taxon>
        <taxon>Arthrobotrys</taxon>
    </lineage>
</organism>
<proteinExistence type="predicted"/>
<keyword evidence="2" id="KW-1185">Reference proteome</keyword>